<gene>
    <name evidence="2" type="ORF">BO86DRAFT_19441</name>
</gene>
<dbReference type="AlphaFoldDB" id="A0A8T8WKN0"/>
<dbReference type="Proteomes" id="UP000249497">
    <property type="component" value="Unassembled WGS sequence"/>
</dbReference>
<evidence type="ECO:0000313" key="3">
    <source>
        <dbReference type="Proteomes" id="UP000249497"/>
    </source>
</evidence>
<evidence type="ECO:0000256" key="1">
    <source>
        <dbReference type="SAM" id="MobiDB-lite"/>
    </source>
</evidence>
<feature type="compositionally biased region" description="Basic residues" evidence="1">
    <location>
        <begin position="206"/>
        <end position="220"/>
    </location>
</feature>
<dbReference type="RefSeq" id="XP_025522200.1">
    <property type="nucleotide sequence ID" value="XM_025666697.1"/>
</dbReference>
<dbReference type="GeneID" id="37170389"/>
<reference evidence="2 3" key="1">
    <citation type="submission" date="2018-02" db="EMBL/GenBank/DDBJ databases">
        <title>The genomes of Aspergillus section Nigri reveals drivers in fungal speciation.</title>
        <authorList>
            <consortium name="DOE Joint Genome Institute"/>
            <person name="Vesth T.C."/>
            <person name="Nybo J."/>
            <person name="Theobald S."/>
            <person name="Brandl J."/>
            <person name="Frisvad J.C."/>
            <person name="Nielsen K.F."/>
            <person name="Lyhne E.K."/>
            <person name="Kogle M.E."/>
            <person name="Kuo A."/>
            <person name="Riley R."/>
            <person name="Clum A."/>
            <person name="Nolan M."/>
            <person name="Lipzen A."/>
            <person name="Salamov A."/>
            <person name="Henrissat B."/>
            <person name="Wiebenga A."/>
            <person name="De vries R.P."/>
            <person name="Grigoriev I.V."/>
            <person name="Mortensen U.H."/>
            <person name="Andersen M.R."/>
            <person name="Baker S.E."/>
        </authorList>
    </citation>
    <scope>NUCLEOTIDE SEQUENCE [LARGE SCALE GENOMIC DNA]</scope>
    <source>
        <strain evidence="2 3">CBS 114.51</strain>
    </source>
</reference>
<feature type="region of interest" description="Disordered" evidence="1">
    <location>
        <begin position="1"/>
        <end position="21"/>
    </location>
</feature>
<organism evidence="2 3">
    <name type="scientific">Aspergillus japonicus CBS 114.51</name>
    <dbReference type="NCBI Taxonomy" id="1448312"/>
    <lineage>
        <taxon>Eukaryota</taxon>
        <taxon>Fungi</taxon>
        <taxon>Dikarya</taxon>
        <taxon>Ascomycota</taxon>
        <taxon>Pezizomycotina</taxon>
        <taxon>Eurotiomycetes</taxon>
        <taxon>Eurotiomycetidae</taxon>
        <taxon>Eurotiales</taxon>
        <taxon>Aspergillaceae</taxon>
        <taxon>Aspergillus</taxon>
        <taxon>Aspergillus subgen. Circumdati</taxon>
    </lineage>
</organism>
<feature type="region of interest" description="Disordered" evidence="1">
    <location>
        <begin position="201"/>
        <end position="239"/>
    </location>
</feature>
<evidence type="ECO:0000313" key="2">
    <source>
        <dbReference type="EMBL" id="RAH76306.1"/>
    </source>
</evidence>
<protein>
    <submittedName>
        <fullName evidence="2">Uncharacterized protein</fullName>
    </submittedName>
</protein>
<proteinExistence type="predicted"/>
<keyword evidence="3" id="KW-1185">Reference proteome</keyword>
<dbReference type="EMBL" id="KZ824875">
    <property type="protein sequence ID" value="RAH76306.1"/>
    <property type="molecule type" value="Genomic_DNA"/>
</dbReference>
<sequence>MPFSSMPLDRTDRTMSGSMFLRNNRSGTSALLQITDSIHNIPPHTNKQHSLLLLLTWDTIRYQISRTPIPSPWDRVGPRVAQMHPPFTEPCASHKTIRTVQHLGPNSPSQFHSHPPATIAACTVQYCKRMTIEKTHLLDLTLTEVAVIPTYPESEITMCILYAISHRNLHTVQYRGTEYISPPSSPLLFIPLSQYPKSGIIETLPHKPKPNHSQRTKPHVRPSTTFRGSRSHSSHPCNQTPRIACFSNLVQ</sequence>
<name>A0A8T8WKN0_ASPJA</name>
<accession>A0A8T8WKN0</accession>